<reference evidence="3" key="1">
    <citation type="submission" date="2016-11" db="UniProtKB">
        <authorList>
            <consortium name="WormBaseParasite"/>
        </authorList>
    </citation>
    <scope>IDENTIFICATION</scope>
</reference>
<dbReference type="WBParaSite" id="Csp11.Scaffold629.g10486.t1">
    <property type="protein sequence ID" value="Csp11.Scaffold629.g10486.t1"/>
    <property type="gene ID" value="Csp11.Scaffold629.g10486"/>
</dbReference>
<evidence type="ECO:0000313" key="2">
    <source>
        <dbReference type="Proteomes" id="UP000095282"/>
    </source>
</evidence>
<dbReference type="AlphaFoldDB" id="A0A1I7TPI1"/>
<evidence type="ECO:0000313" key="3">
    <source>
        <dbReference type="WBParaSite" id="Csp11.Scaffold629.g10486.t1"/>
    </source>
</evidence>
<name>A0A1I7TPI1_9PELO</name>
<feature type="region of interest" description="Disordered" evidence="1">
    <location>
        <begin position="47"/>
        <end position="99"/>
    </location>
</feature>
<proteinExistence type="predicted"/>
<sequence>MTQRLGIFASLSLPTLSPSKGQGASPKLFRYLSIPSIITSRLVIPEARKATSASSRSPVLSRDLTRTKDDGPDSSWISCSSLPRSPGIPISTPSIYQGV</sequence>
<dbReference type="Proteomes" id="UP000095282">
    <property type="component" value="Unplaced"/>
</dbReference>
<evidence type="ECO:0000256" key="1">
    <source>
        <dbReference type="SAM" id="MobiDB-lite"/>
    </source>
</evidence>
<keyword evidence="2" id="KW-1185">Reference proteome</keyword>
<accession>A0A1I7TPI1</accession>
<protein>
    <submittedName>
        <fullName evidence="3">Secreted protein</fullName>
    </submittedName>
</protein>
<organism evidence="2 3">
    <name type="scientific">Caenorhabditis tropicalis</name>
    <dbReference type="NCBI Taxonomy" id="1561998"/>
    <lineage>
        <taxon>Eukaryota</taxon>
        <taxon>Metazoa</taxon>
        <taxon>Ecdysozoa</taxon>
        <taxon>Nematoda</taxon>
        <taxon>Chromadorea</taxon>
        <taxon>Rhabditida</taxon>
        <taxon>Rhabditina</taxon>
        <taxon>Rhabditomorpha</taxon>
        <taxon>Rhabditoidea</taxon>
        <taxon>Rhabditidae</taxon>
        <taxon>Peloderinae</taxon>
        <taxon>Caenorhabditis</taxon>
    </lineage>
</organism>